<name>A0A8E2I5E6_9BACI</name>
<evidence type="ECO:0000313" key="2">
    <source>
        <dbReference type="EMBL" id="OOP67019.1"/>
    </source>
</evidence>
<dbReference type="RefSeq" id="WP_058004440.1">
    <property type="nucleotide sequence ID" value="NZ_BOQX01000006.1"/>
</dbReference>
<dbReference type="GeneID" id="79869207"/>
<dbReference type="Pfam" id="PF08876">
    <property type="entry name" value="DUF1836"/>
    <property type="match status" value="1"/>
</dbReference>
<dbReference type="AlphaFoldDB" id="A0A8E2I5E6"/>
<sequence>MLTFQLTRKEMAELLLSLKGWNNNRPITILQEAWIRSNHITVDEQKPLNAFITTVLAPIFEKVIKYDKTEIAFSLNEIVALGNQIENTNFTTTAVQNWVKRDIKEMISSPQKGKKYSLEQTALLFLVEDLKTALDFESIRKLLKLVVNDPENENDDLINPVHLYAAYSTIFDQINQQYHNQTSHTIQDIENMIESTANQLVDEYSHLSDKHREAIRNTIVIATLSVFTAYFQMYARKYLSATLFLQDFTNQNS</sequence>
<dbReference type="Proteomes" id="UP000189761">
    <property type="component" value="Unassembled WGS sequence"/>
</dbReference>
<dbReference type="PANTHER" id="PTHR40056:SF1">
    <property type="entry name" value="DUF1836 DOMAIN-CONTAINING PROTEIN"/>
    <property type="match status" value="1"/>
</dbReference>
<dbReference type="InterPro" id="IPR014975">
    <property type="entry name" value="DUF1836"/>
</dbReference>
<comment type="caution">
    <text evidence="2">The sequence shown here is derived from an EMBL/GenBank/DDBJ whole genome shotgun (WGS) entry which is preliminary data.</text>
</comment>
<reference evidence="2 3" key="1">
    <citation type="submission" date="2017-01" db="EMBL/GenBank/DDBJ databases">
        <title>Draft genome sequence of Bacillus oleronius.</title>
        <authorList>
            <person name="Allam M."/>
        </authorList>
    </citation>
    <scope>NUCLEOTIDE SEQUENCE [LARGE SCALE GENOMIC DNA]</scope>
    <source>
        <strain evidence="2 3">DSM 9356</strain>
    </source>
</reference>
<dbReference type="EMBL" id="MTLA01000238">
    <property type="protein sequence ID" value="OOP67019.1"/>
    <property type="molecule type" value="Genomic_DNA"/>
</dbReference>
<reference evidence="1" key="2">
    <citation type="submission" date="2023-03" db="EMBL/GenBank/DDBJ databases">
        <title>Bacterial isolates from washroom surfaces on a university campus.</title>
        <authorList>
            <person name="Holman D.B."/>
            <person name="Gzyl K.E."/>
            <person name="Taheri A.E."/>
        </authorList>
    </citation>
    <scope>NUCLEOTIDE SEQUENCE</scope>
    <source>
        <strain evidence="1">RD03</strain>
    </source>
</reference>
<proteinExistence type="predicted"/>
<organism evidence="2 3">
    <name type="scientific">Heyndrickxia oleronia</name>
    <dbReference type="NCBI Taxonomy" id="38875"/>
    <lineage>
        <taxon>Bacteria</taxon>
        <taxon>Bacillati</taxon>
        <taxon>Bacillota</taxon>
        <taxon>Bacilli</taxon>
        <taxon>Bacillales</taxon>
        <taxon>Bacillaceae</taxon>
        <taxon>Heyndrickxia</taxon>
    </lineage>
</organism>
<gene>
    <name evidence="2" type="ORF">BWZ43_17835</name>
    <name evidence="1" type="ORF">P5X88_01660</name>
</gene>
<keyword evidence="3" id="KW-1185">Reference proteome</keyword>
<dbReference type="EMBL" id="JAROYP010000001">
    <property type="protein sequence ID" value="MDH5159621.1"/>
    <property type="molecule type" value="Genomic_DNA"/>
</dbReference>
<accession>A0A8E2I5E6</accession>
<evidence type="ECO:0000313" key="1">
    <source>
        <dbReference type="EMBL" id="MDH5159621.1"/>
    </source>
</evidence>
<dbReference type="Proteomes" id="UP001159179">
    <property type="component" value="Unassembled WGS sequence"/>
</dbReference>
<protein>
    <submittedName>
        <fullName evidence="1">DUF1836 domain-containing protein</fullName>
    </submittedName>
</protein>
<dbReference type="PANTHER" id="PTHR40056">
    <property type="entry name" value="HYPOTHETICAL CYTOSOLIC PROTEIN"/>
    <property type="match status" value="1"/>
</dbReference>
<evidence type="ECO:0000313" key="3">
    <source>
        <dbReference type="Proteomes" id="UP000189761"/>
    </source>
</evidence>